<dbReference type="SUPFAM" id="SSF48371">
    <property type="entry name" value="ARM repeat"/>
    <property type="match status" value="1"/>
</dbReference>
<name>A0A0M3IU46_ASCLU</name>
<dbReference type="InterPro" id="IPR003307">
    <property type="entry name" value="W2_domain"/>
</dbReference>
<dbReference type="WBParaSite" id="ALUE_0002227401-mRNA-1">
    <property type="protein sequence ID" value="ALUE_0002227401-mRNA-1"/>
    <property type="gene ID" value="ALUE_0002227401"/>
</dbReference>
<dbReference type="Gene3D" id="1.25.40.180">
    <property type="match status" value="1"/>
</dbReference>
<evidence type="ECO:0000313" key="3">
    <source>
        <dbReference type="WBParaSite" id="ALUE_0002227401-mRNA-1"/>
    </source>
</evidence>
<evidence type="ECO:0000259" key="1">
    <source>
        <dbReference type="PROSITE" id="PS51363"/>
    </source>
</evidence>
<proteinExistence type="predicted"/>
<sequence length="79" mass="9070">MPLFIIERAQFFKEFLNSSATFKSMAAKTVHMLYEEDVVDEDAILEWHRSLADDAPIRTIVAPIIAWLQEDDGEVESVE</sequence>
<feature type="domain" description="W2" evidence="1">
    <location>
        <begin position="1"/>
        <end position="78"/>
    </location>
</feature>
<dbReference type="Proteomes" id="UP000036681">
    <property type="component" value="Unplaced"/>
</dbReference>
<accession>A0A0M3IU46</accession>
<keyword evidence="2" id="KW-1185">Reference proteome</keyword>
<evidence type="ECO:0000313" key="2">
    <source>
        <dbReference type="Proteomes" id="UP000036681"/>
    </source>
</evidence>
<dbReference type="InterPro" id="IPR016024">
    <property type="entry name" value="ARM-type_fold"/>
</dbReference>
<dbReference type="SMART" id="SM00515">
    <property type="entry name" value="eIF5C"/>
    <property type="match status" value="1"/>
</dbReference>
<dbReference type="AlphaFoldDB" id="A0A0M3IU46"/>
<reference evidence="3" key="1">
    <citation type="submission" date="2017-02" db="UniProtKB">
        <authorList>
            <consortium name="WormBaseParasite"/>
        </authorList>
    </citation>
    <scope>IDENTIFICATION</scope>
</reference>
<dbReference type="PROSITE" id="PS51363">
    <property type="entry name" value="W2"/>
    <property type="match status" value="1"/>
</dbReference>
<dbReference type="Pfam" id="PF02020">
    <property type="entry name" value="W2"/>
    <property type="match status" value="1"/>
</dbReference>
<organism evidence="2 3">
    <name type="scientific">Ascaris lumbricoides</name>
    <name type="common">Giant roundworm</name>
    <dbReference type="NCBI Taxonomy" id="6252"/>
    <lineage>
        <taxon>Eukaryota</taxon>
        <taxon>Metazoa</taxon>
        <taxon>Ecdysozoa</taxon>
        <taxon>Nematoda</taxon>
        <taxon>Chromadorea</taxon>
        <taxon>Rhabditida</taxon>
        <taxon>Spirurina</taxon>
        <taxon>Ascaridomorpha</taxon>
        <taxon>Ascaridoidea</taxon>
        <taxon>Ascarididae</taxon>
        <taxon>Ascaris</taxon>
    </lineage>
</organism>
<protein>
    <submittedName>
        <fullName evidence="3">W2 domain-containing protein</fullName>
    </submittedName>
</protein>